<evidence type="ECO:0000256" key="1">
    <source>
        <dbReference type="SAM" id="Phobius"/>
    </source>
</evidence>
<dbReference type="EMBL" id="MHQT01000035">
    <property type="protein sequence ID" value="OHA08753.1"/>
    <property type="molecule type" value="Genomic_DNA"/>
</dbReference>
<dbReference type="Proteomes" id="UP000178977">
    <property type="component" value="Unassembled WGS sequence"/>
</dbReference>
<keyword evidence="1" id="KW-1133">Transmembrane helix</keyword>
<keyword evidence="1" id="KW-0812">Transmembrane</keyword>
<proteinExistence type="predicted"/>
<dbReference type="AlphaFoldDB" id="A0A1G2LAU1"/>
<accession>A0A1G2LAU1</accession>
<evidence type="ECO:0000313" key="2">
    <source>
        <dbReference type="EMBL" id="OHA08753.1"/>
    </source>
</evidence>
<name>A0A1G2LAU1_9BACT</name>
<organism evidence="2 3">
    <name type="scientific">Candidatus Sungbacteria bacterium RIFCSPLOWO2_01_FULL_60_25</name>
    <dbReference type="NCBI Taxonomy" id="1802281"/>
    <lineage>
        <taxon>Bacteria</taxon>
        <taxon>Candidatus Sungiibacteriota</taxon>
    </lineage>
</organism>
<comment type="caution">
    <text evidence="2">The sequence shown here is derived from an EMBL/GenBank/DDBJ whole genome shotgun (WGS) entry which is preliminary data.</text>
</comment>
<evidence type="ECO:0000313" key="3">
    <source>
        <dbReference type="Proteomes" id="UP000178977"/>
    </source>
</evidence>
<feature type="transmembrane region" description="Helical" evidence="1">
    <location>
        <begin position="42"/>
        <end position="61"/>
    </location>
</feature>
<feature type="transmembrane region" description="Helical" evidence="1">
    <location>
        <begin position="12"/>
        <end position="30"/>
    </location>
</feature>
<protein>
    <submittedName>
        <fullName evidence="2">Uncharacterized protein</fullName>
    </submittedName>
</protein>
<gene>
    <name evidence="2" type="ORF">A3A44_01775</name>
</gene>
<keyword evidence="1" id="KW-0472">Membrane</keyword>
<sequence length="80" mass="9307">MLNVRLVTFSPLAAILLFEAFRILWILLAASEQPGQAAFARFWRVATYPTAVLWIGMYYWLKAMDRRRARRSCRSELPSA</sequence>
<reference evidence="2 3" key="1">
    <citation type="journal article" date="2016" name="Nat. Commun.">
        <title>Thousands of microbial genomes shed light on interconnected biogeochemical processes in an aquifer system.</title>
        <authorList>
            <person name="Anantharaman K."/>
            <person name="Brown C.T."/>
            <person name="Hug L.A."/>
            <person name="Sharon I."/>
            <person name="Castelle C.J."/>
            <person name="Probst A.J."/>
            <person name="Thomas B.C."/>
            <person name="Singh A."/>
            <person name="Wilkins M.J."/>
            <person name="Karaoz U."/>
            <person name="Brodie E.L."/>
            <person name="Williams K.H."/>
            <person name="Hubbard S.S."/>
            <person name="Banfield J.F."/>
        </authorList>
    </citation>
    <scope>NUCLEOTIDE SEQUENCE [LARGE SCALE GENOMIC DNA]</scope>
</reference>